<dbReference type="AlphaFoldDB" id="A0AAU7Q8Z9"/>
<dbReference type="Gene3D" id="3.40.50.300">
    <property type="entry name" value="P-loop containing nucleotide triphosphate hydrolases"/>
    <property type="match status" value="1"/>
</dbReference>
<gene>
    <name evidence="1" type="ORF">ABK905_22355</name>
</gene>
<evidence type="ECO:0000313" key="1">
    <source>
        <dbReference type="EMBL" id="XBS69177.1"/>
    </source>
</evidence>
<proteinExistence type="predicted"/>
<dbReference type="PANTHER" id="PTHR42957:SF1">
    <property type="entry name" value="HELICASE MJ1565-RELATED"/>
    <property type="match status" value="1"/>
</dbReference>
<organism evidence="1">
    <name type="scientific">Acerihabitans sp. KWT182</name>
    <dbReference type="NCBI Taxonomy" id="3157919"/>
    <lineage>
        <taxon>Bacteria</taxon>
        <taxon>Pseudomonadati</taxon>
        <taxon>Pseudomonadota</taxon>
        <taxon>Gammaproteobacteria</taxon>
        <taxon>Enterobacterales</taxon>
        <taxon>Pectobacteriaceae</taxon>
        <taxon>Acerihabitans</taxon>
    </lineage>
</organism>
<dbReference type="SUPFAM" id="SSF52540">
    <property type="entry name" value="P-loop containing nucleoside triphosphate hydrolases"/>
    <property type="match status" value="1"/>
</dbReference>
<sequence>METFEEIIKEGRKFGVFVTISSQRPNDISSTIISQAHNYFIHRLINQNDLYAIEKSVSYIDRMTEESIPTLSTGTCIFSGVACPMPLKLRITELAKECKPHSHTVSFEELKEKIQPRKIRRSSLTS</sequence>
<reference evidence="1" key="1">
    <citation type="submission" date="2024-06" db="EMBL/GenBank/DDBJ databases">
        <authorList>
            <person name="Coelho C."/>
            <person name="Bento M."/>
            <person name="Garcia E."/>
            <person name="Camelo A."/>
            <person name="Brandao I."/>
            <person name="Espirito Santo C."/>
            <person name="Trovao J."/>
            <person name="Verissimo A."/>
            <person name="Costa J."/>
            <person name="Tiago I."/>
        </authorList>
    </citation>
    <scope>NUCLEOTIDE SEQUENCE</scope>
    <source>
        <strain evidence="1">KWT182</strain>
    </source>
</reference>
<protein>
    <submittedName>
        <fullName evidence="1">ATP-binding protein</fullName>
    </submittedName>
</protein>
<dbReference type="PANTHER" id="PTHR42957">
    <property type="entry name" value="HELICASE MJ1565-RELATED"/>
    <property type="match status" value="1"/>
</dbReference>
<name>A0AAU7Q8Z9_9GAMM</name>
<dbReference type="GO" id="GO:0005524">
    <property type="term" value="F:ATP binding"/>
    <property type="evidence" value="ECO:0007669"/>
    <property type="project" value="UniProtKB-KW"/>
</dbReference>
<accession>A0AAU7Q8Z9</accession>
<keyword evidence="1" id="KW-0547">Nucleotide-binding</keyword>
<dbReference type="InterPro" id="IPR008571">
    <property type="entry name" value="HerA-like"/>
</dbReference>
<keyword evidence="1" id="KW-0067">ATP-binding</keyword>
<dbReference type="EMBL" id="CP157947">
    <property type="protein sequence ID" value="XBS69177.1"/>
    <property type="molecule type" value="Genomic_DNA"/>
</dbReference>
<dbReference type="InterPro" id="IPR027417">
    <property type="entry name" value="P-loop_NTPase"/>
</dbReference>